<evidence type="ECO:0000313" key="6">
    <source>
        <dbReference type="EMBL" id="GEB47959.1"/>
    </source>
</evidence>
<evidence type="ECO:0000256" key="4">
    <source>
        <dbReference type="SAM" id="MobiDB-lite"/>
    </source>
</evidence>
<dbReference type="InterPro" id="IPR016032">
    <property type="entry name" value="Sig_transdc_resp-reg_C-effctor"/>
</dbReference>
<proteinExistence type="predicted"/>
<dbReference type="Pfam" id="PF00196">
    <property type="entry name" value="GerE"/>
    <property type="match status" value="1"/>
</dbReference>
<dbReference type="GO" id="GO:0006355">
    <property type="term" value="P:regulation of DNA-templated transcription"/>
    <property type="evidence" value="ECO:0007669"/>
    <property type="project" value="InterPro"/>
</dbReference>
<dbReference type="SUPFAM" id="SSF46894">
    <property type="entry name" value="C-terminal effector domain of the bipartite response regulators"/>
    <property type="match status" value="1"/>
</dbReference>
<dbReference type="InterPro" id="IPR000792">
    <property type="entry name" value="Tscrpt_reg_LuxR_C"/>
</dbReference>
<keyword evidence="2 6" id="KW-0238">DNA-binding</keyword>
<evidence type="ECO:0000256" key="3">
    <source>
        <dbReference type="ARBA" id="ARBA00023163"/>
    </source>
</evidence>
<dbReference type="RefSeq" id="WP_230988446.1">
    <property type="nucleotide sequence ID" value="NZ_BJMM01000002.1"/>
</dbReference>
<dbReference type="PANTHER" id="PTHR44688:SF16">
    <property type="entry name" value="DNA-BINDING TRANSCRIPTIONAL ACTIVATOR DEVR_DOSR"/>
    <property type="match status" value="1"/>
</dbReference>
<reference evidence="6 7" key="1">
    <citation type="submission" date="2019-06" db="EMBL/GenBank/DDBJ databases">
        <title>Whole genome shotgun sequence of Streptomyces cacaoi subsp. cacaoi NBRC 12748.</title>
        <authorList>
            <person name="Hosoyama A."/>
            <person name="Uohara A."/>
            <person name="Ohji S."/>
            <person name="Ichikawa N."/>
        </authorList>
    </citation>
    <scope>NUCLEOTIDE SEQUENCE [LARGE SCALE GENOMIC DNA]</scope>
    <source>
        <strain evidence="6 7">NBRC 12748</strain>
    </source>
</reference>
<evidence type="ECO:0000259" key="5">
    <source>
        <dbReference type="PROSITE" id="PS50043"/>
    </source>
</evidence>
<dbReference type="CDD" id="cd06170">
    <property type="entry name" value="LuxR_C_like"/>
    <property type="match status" value="1"/>
</dbReference>
<evidence type="ECO:0000256" key="1">
    <source>
        <dbReference type="ARBA" id="ARBA00023015"/>
    </source>
</evidence>
<dbReference type="PRINTS" id="PR00038">
    <property type="entry name" value="HTHLUXR"/>
</dbReference>
<keyword evidence="3" id="KW-0804">Transcription</keyword>
<feature type="domain" description="HTH luxR-type" evidence="5">
    <location>
        <begin position="163"/>
        <end position="228"/>
    </location>
</feature>
<accession>A0A4Y3QSP5</accession>
<dbReference type="AlphaFoldDB" id="A0A4Y3QSP5"/>
<dbReference type="PANTHER" id="PTHR44688">
    <property type="entry name" value="DNA-BINDING TRANSCRIPTIONAL ACTIVATOR DEVR_DOSR"/>
    <property type="match status" value="1"/>
</dbReference>
<gene>
    <name evidence="6" type="ORF">SCA03_05100</name>
</gene>
<dbReference type="Proteomes" id="UP000319210">
    <property type="component" value="Unassembled WGS sequence"/>
</dbReference>
<dbReference type="EMBL" id="BJMM01000002">
    <property type="protein sequence ID" value="GEB47959.1"/>
    <property type="molecule type" value="Genomic_DNA"/>
</dbReference>
<dbReference type="PROSITE" id="PS50043">
    <property type="entry name" value="HTH_LUXR_2"/>
    <property type="match status" value="1"/>
</dbReference>
<feature type="compositionally biased region" description="Polar residues" evidence="4">
    <location>
        <begin position="1"/>
        <end position="10"/>
    </location>
</feature>
<dbReference type="SMART" id="SM00421">
    <property type="entry name" value="HTH_LUXR"/>
    <property type="match status" value="1"/>
</dbReference>
<feature type="region of interest" description="Disordered" evidence="4">
    <location>
        <begin position="1"/>
        <end position="22"/>
    </location>
</feature>
<sequence length="241" mass="26668">MLHEAFQQNGHRQHSTERQPQTVAVATESEIVRLGLFSMLDLASDFQPLRHRVTPGTAVSGEYPVDFVIAEFDGHFVDDLKELTEKCRNDSISVLLLVSSTDREELDLAIQVPAQGFLLLAELTPDELNTALSKVAAGSVHLPPVFANRLLTRARREESSALSPQGRTTLTPRELQTLELLVEGLSNKQIARRLAISQHGAKRLVANVLSKLNCHNRTMAAAVALRERLVSRPGSRARETR</sequence>
<keyword evidence="7" id="KW-1185">Reference proteome</keyword>
<name>A0A4Y3QSP5_STRCI</name>
<dbReference type="Gene3D" id="3.40.50.2300">
    <property type="match status" value="1"/>
</dbReference>
<dbReference type="GO" id="GO:0003677">
    <property type="term" value="F:DNA binding"/>
    <property type="evidence" value="ECO:0007669"/>
    <property type="project" value="UniProtKB-KW"/>
</dbReference>
<protein>
    <submittedName>
        <fullName evidence="6">DNA-binding response regulator</fullName>
    </submittedName>
</protein>
<evidence type="ECO:0000313" key="7">
    <source>
        <dbReference type="Proteomes" id="UP000319210"/>
    </source>
</evidence>
<comment type="caution">
    <text evidence="6">The sequence shown here is derived from an EMBL/GenBank/DDBJ whole genome shotgun (WGS) entry which is preliminary data.</text>
</comment>
<evidence type="ECO:0000256" key="2">
    <source>
        <dbReference type="ARBA" id="ARBA00023125"/>
    </source>
</evidence>
<keyword evidence="1" id="KW-0805">Transcription regulation</keyword>
<organism evidence="6 7">
    <name type="scientific">Streptomyces cacaoi</name>
    <dbReference type="NCBI Taxonomy" id="1898"/>
    <lineage>
        <taxon>Bacteria</taxon>
        <taxon>Bacillati</taxon>
        <taxon>Actinomycetota</taxon>
        <taxon>Actinomycetes</taxon>
        <taxon>Kitasatosporales</taxon>
        <taxon>Streptomycetaceae</taxon>
        <taxon>Streptomyces</taxon>
    </lineage>
</organism>